<keyword evidence="3" id="KW-1185">Reference proteome</keyword>
<reference evidence="2" key="2">
    <citation type="submission" date="2023-01" db="EMBL/GenBank/DDBJ databases">
        <authorList>
            <person name="Sun Q."/>
            <person name="Evtushenko L."/>
        </authorList>
    </citation>
    <scope>NUCLEOTIDE SEQUENCE</scope>
    <source>
        <strain evidence="2">VKM Ac-1069</strain>
    </source>
</reference>
<proteinExistence type="predicted"/>
<gene>
    <name evidence="2" type="ORF">GCM10017577_21190</name>
</gene>
<dbReference type="InterPro" id="IPR013783">
    <property type="entry name" value="Ig-like_fold"/>
</dbReference>
<name>A0A9W6NVU5_9PSEU</name>
<comment type="caution">
    <text evidence="2">The sequence shown here is derived from an EMBL/GenBank/DDBJ whole genome shotgun (WGS) entry which is preliminary data.</text>
</comment>
<feature type="domain" description="Galactose oxidase-like Early set" evidence="1">
    <location>
        <begin position="3"/>
        <end position="48"/>
    </location>
</feature>
<evidence type="ECO:0000313" key="2">
    <source>
        <dbReference type="EMBL" id="GLL10978.1"/>
    </source>
</evidence>
<dbReference type="SUPFAM" id="SSF81296">
    <property type="entry name" value="E set domains"/>
    <property type="match status" value="1"/>
</dbReference>
<evidence type="ECO:0000259" key="1">
    <source>
        <dbReference type="Pfam" id="PF09118"/>
    </source>
</evidence>
<dbReference type="GO" id="GO:0005975">
    <property type="term" value="P:carbohydrate metabolic process"/>
    <property type="evidence" value="ECO:0007669"/>
    <property type="project" value="UniProtKB-ARBA"/>
</dbReference>
<dbReference type="AlphaFoldDB" id="A0A9W6NVU5"/>
<evidence type="ECO:0000313" key="3">
    <source>
        <dbReference type="Proteomes" id="UP001143463"/>
    </source>
</evidence>
<dbReference type="Pfam" id="PF09118">
    <property type="entry name" value="GO-like_E_set"/>
    <property type="match status" value="1"/>
</dbReference>
<dbReference type="EMBL" id="BSFQ01000006">
    <property type="protein sequence ID" value="GLL10978.1"/>
    <property type="molecule type" value="Genomic_DNA"/>
</dbReference>
<reference evidence="2" key="1">
    <citation type="journal article" date="2014" name="Int. J. Syst. Evol. Microbiol.">
        <title>Complete genome sequence of Corynebacterium casei LMG S-19264T (=DSM 44701T), isolated from a smear-ripened cheese.</title>
        <authorList>
            <consortium name="US DOE Joint Genome Institute (JGI-PGF)"/>
            <person name="Walter F."/>
            <person name="Albersmeier A."/>
            <person name="Kalinowski J."/>
            <person name="Ruckert C."/>
        </authorList>
    </citation>
    <scope>NUCLEOTIDE SEQUENCE</scope>
    <source>
        <strain evidence="2">VKM Ac-1069</strain>
    </source>
</reference>
<organism evidence="2 3">
    <name type="scientific">Pseudonocardia halophobica</name>
    <dbReference type="NCBI Taxonomy" id="29401"/>
    <lineage>
        <taxon>Bacteria</taxon>
        <taxon>Bacillati</taxon>
        <taxon>Actinomycetota</taxon>
        <taxon>Actinomycetes</taxon>
        <taxon>Pseudonocardiales</taxon>
        <taxon>Pseudonocardiaceae</taxon>
        <taxon>Pseudonocardia</taxon>
    </lineage>
</organism>
<sequence>MALDVTTNPNGTLDLAIPEQPTLVPPGYYMLFLVDGAGTPSKAHWVHVT</sequence>
<dbReference type="InterPro" id="IPR015202">
    <property type="entry name" value="GO-like_E_set"/>
</dbReference>
<protein>
    <recommendedName>
        <fullName evidence="1">Galactose oxidase-like Early set domain-containing protein</fullName>
    </recommendedName>
</protein>
<accession>A0A9W6NVU5</accession>
<dbReference type="Proteomes" id="UP001143463">
    <property type="component" value="Unassembled WGS sequence"/>
</dbReference>
<dbReference type="Gene3D" id="2.60.40.10">
    <property type="entry name" value="Immunoglobulins"/>
    <property type="match status" value="1"/>
</dbReference>
<dbReference type="InterPro" id="IPR014756">
    <property type="entry name" value="Ig_E-set"/>
</dbReference>